<dbReference type="Gene3D" id="1.10.10.60">
    <property type="entry name" value="Homeodomain-like"/>
    <property type="match status" value="1"/>
</dbReference>
<dbReference type="InterPro" id="IPR014875">
    <property type="entry name" value="Mor_transcription_activator"/>
</dbReference>
<dbReference type="Pfam" id="PF08765">
    <property type="entry name" value="Mor"/>
    <property type="match status" value="1"/>
</dbReference>
<dbReference type="AlphaFoldDB" id="G3IRD7"/>
<dbReference type="SUPFAM" id="SSF46689">
    <property type="entry name" value="Homeodomain-like"/>
    <property type="match status" value="1"/>
</dbReference>
<dbReference type="OrthoDB" id="5571695at2"/>
<dbReference type="STRING" id="697282.Mettu_0949"/>
<dbReference type="HOGENOM" id="CLU_2569923_0_0_6"/>
<reference evidence="2 3" key="1">
    <citation type="submission" date="2011-06" db="EMBL/GenBank/DDBJ databases">
        <title>Genomic sequence of Methylobacter tundripaludum SV96.</title>
        <authorList>
            <consortium name="US DOE Joint Genome Institute"/>
            <person name="Lucas S."/>
            <person name="Han J."/>
            <person name="Lapidus A."/>
            <person name="Cheng J.-F."/>
            <person name="Goodwin L."/>
            <person name="Pitluck S."/>
            <person name="Held B."/>
            <person name="Detter J.C."/>
            <person name="Han C."/>
            <person name="Tapia R."/>
            <person name="Land M."/>
            <person name="Hauser L."/>
            <person name="Kyrpides N."/>
            <person name="Ivanova N."/>
            <person name="Ovchinnikova G."/>
            <person name="Pagani I."/>
            <person name="Klotz M.G."/>
            <person name="Dispirito A.A."/>
            <person name="Murrell J.C."/>
            <person name="Dunfield P."/>
            <person name="Kalyuzhnaya M.G."/>
            <person name="Svenning M."/>
            <person name="Trotsenko Y.A."/>
            <person name="Stein L.Y."/>
            <person name="Woyke T."/>
        </authorList>
    </citation>
    <scope>NUCLEOTIDE SEQUENCE [LARGE SCALE GENOMIC DNA]</scope>
    <source>
        <strain evidence="3">ATCC BAA-1195 / DSM 17260 / SV96</strain>
    </source>
</reference>
<keyword evidence="3" id="KW-1185">Reference proteome</keyword>
<dbReference type="InterPro" id="IPR009057">
    <property type="entry name" value="Homeodomain-like_sf"/>
</dbReference>
<sequence length="81" mass="9156">MTGIIQEMRRVVASVVGDDQKASDVVYALITNFGGERLTMPANDYDKRNQEIKDLHDSGATVEQLARRYRLSPKTIYRILG</sequence>
<organism evidence="2 3">
    <name type="scientific">Methylobacter tundripaludum (strain ATCC BAA-1195 / DSM 17260 / SV96)</name>
    <dbReference type="NCBI Taxonomy" id="697282"/>
    <lineage>
        <taxon>Bacteria</taxon>
        <taxon>Pseudomonadati</taxon>
        <taxon>Pseudomonadota</taxon>
        <taxon>Gammaproteobacteria</taxon>
        <taxon>Methylococcales</taxon>
        <taxon>Methylococcaceae</taxon>
        <taxon>Methylobacter</taxon>
    </lineage>
</organism>
<dbReference type="EMBL" id="JH109152">
    <property type="protein sequence ID" value="EGW22148.1"/>
    <property type="molecule type" value="Genomic_DNA"/>
</dbReference>
<protein>
    <recommendedName>
        <fullName evidence="1">Mor transcription activator domain-containing protein</fullName>
    </recommendedName>
</protein>
<gene>
    <name evidence="2" type="ORF">Mettu_0949</name>
</gene>
<evidence type="ECO:0000313" key="2">
    <source>
        <dbReference type="EMBL" id="EGW22148.1"/>
    </source>
</evidence>
<dbReference type="RefSeq" id="WP_006890123.1">
    <property type="nucleotide sequence ID" value="NZ_JH109152.1"/>
</dbReference>
<accession>G3IRD7</accession>
<feature type="domain" description="Mor transcription activator" evidence="1">
    <location>
        <begin position="19"/>
        <end position="80"/>
    </location>
</feature>
<proteinExistence type="predicted"/>
<name>G3IRD7_METTV</name>
<dbReference type="Proteomes" id="UP000004664">
    <property type="component" value="Unassembled WGS sequence"/>
</dbReference>
<evidence type="ECO:0000313" key="3">
    <source>
        <dbReference type="Proteomes" id="UP000004664"/>
    </source>
</evidence>
<evidence type="ECO:0000259" key="1">
    <source>
        <dbReference type="Pfam" id="PF08765"/>
    </source>
</evidence>